<dbReference type="Proteomes" id="UP000326396">
    <property type="component" value="Linkage Group LG19"/>
</dbReference>
<name>A0A5N6NHT6_9ASTR</name>
<sequence length="83" mass="8744">MAEQRSDDENETIDRCVKELDNSGGDEITGSKVGREEGLKASFNVPKFGDWIDSSSSVVGDFANGGRVVGATVTEAGKGFCRG</sequence>
<protein>
    <submittedName>
        <fullName evidence="1">Uncharacterized protein</fullName>
    </submittedName>
</protein>
<dbReference type="EMBL" id="SZYD01000011">
    <property type="protein sequence ID" value="KAD4888504.1"/>
    <property type="molecule type" value="Genomic_DNA"/>
</dbReference>
<dbReference type="AlphaFoldDB" id="A0A5N6NHT6"/>
<comment type="caution">
    <text evidence="1">The sequence shown here is derived from an EMBL/GenBank/DDBJ whole genome shotgun (WGS) entry which is preliminary data.</text>
</comment>
<organism evidence="1 2">
    <name type="scientific">Mikania micrantha</name>
    <name type="common">bitter vine</name>
    <dbReference type="NCBI Taxonomy" id="192012"/>
    <lineage>
        <taxon>Eukaryota</taxon>
        <taxon>Viridiplantae</taxon>
        <taxon>Streptophyta</taxon>
        <taxon>Embryophyta</taxon>
        <taxon>Tracheophyta</taxon>
        <taxon>Spermatophyta</taxon>
        <taxon>Magnoliopsida</taxon>
        <taxon>eudicotyledons</taxon>
        <taxon>Gunneridae</taxon>
        <taxon>Pentapetalae</taxon>
        <taxon>asterids</taxon>
        <taxon>campanulids</taxon>
        <taxon>Asterales</taxon>
        <taxon>Asteraceae</taxon>
        <taxon>Asteroideae</taxon>
        <taxon>Heliantheae alliance</taxon>
        <taxon>Eupatorieae</taxon>
        <taxon>Mikania</taxon>
    </lineage>
</organism>
<evidence type="ECO:0000313" key="2">
    <source>
        <dbReference type="Proteomes" id="UP000326396"/>
    </source>
</evidence>
<proteinExistence type="predicted"/>
<accession>A0A5N6NHT6</accession>
<keyword evidence="2" id="KW-1185">Reference proteome</keyword>
<reference evidence="1 2" key="1">
    <citation type="submission" date="2019-05" db="EMBL/GenBank/DDBJ databases">
        <title>Mikania micrantha, genome provides insights into the molecular mechanism of rapid growth.</title>
        <authorList>
            <person name="Liu B."/>
        </authorList>
    </citation>
    <scope>NUCLEOTIDE SEQUENCE [LARGE SCALE GENOMIC DNA]</scope>
    <source>
        <strain evidence="1">NLD-2019</strain>
        <tissue evidence="1">Leaf</tissue>
    </source>
</reference>
<evidence type="ECO:0000313" key="1">
    <source>
        <dbReference type="EMBL" id="KAD4888504.1"/>
    </source>
</evidence>
<gene>
    <name evidence="1" type="ORF">E3N88_20577</name>
</gene>